<keyword evidence="2" id="KW-1185">Reference proteome</keyword>
<reference evidence="1 2" key="1">
    <citation type="submission" date="2019-04" db="EMBL/GenBank/DDBJ databases">
        <title>Pedobacter sp. RP-3-22 sp. nov., isolated from Arctic soil.</title>
        <authorList>
            <person name="Dahal R.H."/>
            <person name="Kim D.-U."/>
        </authorList>
    </citation>
    <scope>NUCLEOTIDE SEQUENCE [LARGE SCALE GENOMIC DNA]</scope>
    <source>
        <strain evidence="1 2">RP-3-22</strain>
    </source>
</reference>
<sequence length="432" mass="49667">MALNIIIDKSTFQSLSYNELLRLTYYYKHNITPILVMEILGDLKKEAKDGNPPSQNRVIDFATKLFPSSTIVNEPYFNAITSELSLDRPIEMDGRPMVNIGKAVQTKDGAKGWVVGQTPEENAVYQWRDGKFTEADLALSELWRNTTTQEDILINLKKQLQEVGEKIKLKNFEELANYVQDSIDDPKNQQLLLMDLCRSSKINVFTSMRLLKYWQSKGRPLIKNIFPYAYHILKVNTLFHVGLKCGLISTRPTNKVDLEYLYYLPFCNIFTSNDHLHVNLAPLLLREDQVFIKGVDLKADLSTINEKLEKLGEEEKGKYKKAPPIEPNSFTFNMYNKFFDYPDGFQWRIPSKPLPKEELIRKMEEFISAADGKPIDLKHGDDGEFVVRKSYISKKDPCMCGSGKLVIECCMTEQQFDDAARQQATKRTDNAN</sequence>
<accession>A0A4V5NZ19</accession>
<gene>
    <name evidence="1" type="ORF">FA048_15095</name>
</gene>
<organism evidence="1 2">
    <name type="scientific">Pedobacter polaris</name>
    <dbReference type="NCBI Taxonomy" id="2571273"/>
    <lineage>
        <taxon>Bacteria</taxon>
        <taxon>Pseudomonadati</taxon>
        <taxon>Bacteroidota</taxon>
        <taxon>Sphingobacteriia</taxon>
        <taxon>Sphingobacteriales</taxon>
        <taxon>Sphingobacteriaceae</taxon>
        <taxon>Pedobacter</taxon>
    </lineage>
</organism>
<dbReference type="OrthoDB" id="7057521at2"/>
<protein>
    <submittedName>
        <fullName evidence="1">Uncharacterized protein</fullName>
    </submittedName>
</protein>
<proteinExistence type="predicted"/>
<evidence type="ECO:0000313" key="1">
    <source>
        <dbReference type="EMBL" id="TKC06536.1"/>
    </source>
</evidence>
<dbReference type="AlphaFoldDB" id="A0A4V5NZ19"/>
<dbReference type="EMBL" id="SWBR01000004">
    <property type="protein sequence ID" value="TKC06536.1"/>
    <property type="molecule type" value="Genomic_DNA"/>
</dbReference>
<dbReference type="Proteomes" id="UP000309488">
    <property type="component" value="Unassembled WGS sequence"/>
</dbReference>
<comment type="caution">
    <text evidence="1">The sequence shown here is derived from an EMBL/GenBank/DDBJ whole genome shotgun (WGS) entry which is preliminary data.</text>
</comment>
<dbReference type="RefSeq" id="WP_136842601.1">
    <property type="nucleotide sequence ID" value="NZ_SWBR01000004.1"/>
</dbReference>
<name>A0A4V5NZ19_9SPHI</name>
<evidence type="ECO:0000313" key="2">
    <source>
        <dbReference type="Proteomes" id="UP000309488"/>
    </source>
</evidence>